<dbReference type="AlphaFoldDB" id="A0A914DS07"/>
<dbReference type="Proteomes" id="UP000887540">
    <property type="component" value="Unplaced"/>
</dbReference>
<dbReference type="PANTHER" id="PTHR33651:SF3">
    <property type="entry name" value="PHAGE PROTEIN"/>
    <property type="match status" value="1"/>
</dbReference>
<proteinExistence type="predicted"/>
<evidence type="ECO:0000313" key="1">
    <source>
        <dbReference type="Proteomes" id="UP000887540"/>
    </source>
</evidence>
<evidence type="ECO:0000313" key="2">
    <source>
        <dbReference type="WBParaSite" id="ACRNAN_scaffold3414.g13874.t1"/>
    </source>
</evidence>
<dbReference type="PANTHER" id="PTHR33651">
    <property type="entry name" value="PROTEIN CBG06246"/>
    <property type="match status" value="1"/>
</dbReference>
<accession>A0A914DS07</accession>
<reference evidence="2" key="1">
    <citation type="submission" date="2022-11" db="UniProtKB">
        <authorList>
            <consortium name="WormBaseParasite"/>
        </authorList>
    </citation>
    <scope>IDENTIFICATION</scope>
</reference>
<protein>
    <submittedName>
        <fullName evidence="2">Uncharacterized protein</fullName>
    </submittedName>
</protein>
<dbReference type="WBParaSite" id="ACRNAN_scaffold3414.g13874.t1">
    <property type="protein sequence ID" value="ACRNAN_scaffold3414.g13874.t1"/>
    <property type="gene ID" value="ACRNAN_scaffold3414.g13874"/>
</dbReference>
<sequence>MANEDLPRVWEQFLDAAKNGTKKGGIRIYKVAMCKAAVKLSDKLIEHGYCGGDRYDLWKEYIGKICATLEGDDEVIQRIVREYFLGLHSGDVSEFSIKFTDKDEGTSIGRICDVKLSGKDRRFYIKCHQRGSRSSSISMANRYNNVNPPFIQEIFVYKLFDKIKVGGEVYFPLPISSDTKKALYIATEEIKFILAKNLTPETANADAMILVNFLQYVLCLEDIGTNGGNYGQSDEGKPVIVDFWVVPKYDYVLSDVQIRDFWEGPHNCNSRLISDILRNVAKEKREEVIRGAIEEWKLASRIDEAKSFVEEFVTKNGEKLEISGDLNRYVRDIKSSLDKMFLI</sequence>
<name>A0A914DS07_9BILA</name>
<organism evidence="1 2">
    <name type="scientific">Acrobeloides nanus</name>
    <dbReference type="NCBI Taxonomy" id="290746"/>
    <lineage>
        <taxon>Eukaryota</taxon>
        <taxon>Metazoa</taxon>
        <taxon>Ecdysozoa</taxon>
        <taxon>Nematoda</taxon>
        <taxon>Chromadorea</taxon>
        <taxon>Rhabditida</taxon>
        <taxon>Tylenchina</taxon>
        <taxon>Cephalobomorpha</taxon>
        <taxon>Cephaloboidea</taxon>
        <taxon>Cephalobidae</taxon>
        <taxon>Acrobeloides</taxon>
    </lineage>
</organism>
<keyword evidence="1" id="KW-1185">Reference proteome</keyword>